<dbReference type="RefSeq" id="WP_089834979.1">
    <property type="nucleotide sequence ID" value="NZ_FNBN01000005.1"/>
</dbReference>
<dbReference type="OrthoDB" id="9803155at2"/>
<feature type="site" description="Transition state stabilizer" evidence="9">
    <location>
        <position position="8"/>
    </location>
</feature>
<dbReference type="GO" id="GO:0003991">
    <property type="term" value="F:acetylglutamate kinase activity"/>
    <property type="evidence" value="ECO:0007669"/>
    <property type="project" value="UniProtKB-UniRule"/>
</dbReference>
<evidence type="ECO:0000256" key="2">
    <source>
        <dbReference type="ARBA" id="ARBA00022571"/>
    </source>
</evidence>
<comment type="similarity">
    <text evidence="9">Belongs to the acetylglutamate kinase family. ArgB subfamily.</text>
</comment>
<evidence type="ECO:0000313" key="11">
    <source>
        <dbReference type="EMBL" id="SDG64526.1"/>
    </source>
</evidence>
<feature type="binding site" evidence="9">
    <location>
        <position position="159"/>
    </location>
    <ligand>
        <name>substrate</name>
    </ligand>
</feature>
<dbReference type="InterPro" id="IPR036393">
    <property type="entry name" value="AceGlu_kinase-like_sf"/>
</dbReference>
<keyword evidence="5 9" id="KW-0547">Nucleotide-binding</keyword>
<dbReference type="CDD" id="cd04238">
    <property type="entry name" value="AAK_NAGK-like"/>
    <property type="match status" value="1"/>
</dbReference>
<evidence type="ECO:0000256" key="3">
    <source>
        <dbReference type="ARBA" id="ARBA00022605"/>
    </source>
</evidence>
<evidence type="ECO:0000256" key="9">
    <source>
        <dbReference type="HAMAP-Rule" id="MF_00082"/>
    </source>
</evidence>
<dbReference type="InterPro" id="IPR004662">
    <property type="entry name" value="AcgluKinase_fam"/>
</dbReference>
<dbReference type="PANTHER" id="PTHR23342">
    <property type="entry name" value="N-ACETYLGLUTAMATE SYNTHASE"/>
    <property type="match status" value="1"/>
</dbReference>
<proteinExistence type="inferred from homology"/>
<evidence type="ECO:0000313" key="12">
    <source>
        <dbReference type="Proteomes" id="UP000199045"/>
    </source>
</evidence>
<comment type="pathway">
    <text evidence="1 9">Amino-acid biosynthesis; L-arginine biosynthesis; N(2)-acetyl-L-ornithine from L-glutamate: step 2/4.</text>
</comment>
<dbReference type="AlphaFoldDB" id="A0A1G7VXL0"/>
<feature type="domain" description="Aspartate/glutamate/uridylate kinase" evidence="10">
    <location>
        <begin position="4"/>
        <end position="243"/>
    </location>
</feature>
<dbReference type="NCBIfam" id="TIGR00761">
    <property type="entry name" value="argB"/>
    <property type="match status" value="1"/>
</dbReference>
<reference evidence="12" key="1">
    <citation type="submission" date="2016-10" db="EMBL/GenBank/DDBJ databases">
        <authorList>
            <person name="Varghese N."/>
            <person name="Submissions S."/>
        </authorList>
    </citation>
    <scope>NUCLEOTIDE SEQUENCE [LARGE SCALE GENOMIC DNA]</scope>
    <source>
        <strain evidence="12">DSM 527</strain>
    </source>
</reference>
<dbReference type="GO" id="GO:0005737">
    <property type="term" value="C:cytoplasm"/>
    <property type="evidence" value="ECO:0007669"/>
    <property type="project" value="UniProtKB-SubCell"/>
</dbReference>
<keyword evidence="4 9" id="KW-0808">Transferase</keyword>
<organism evidence="11 12">
    <name type="scientific">Chitinophaga filiformis</name>
    <name type="common">Myxococcus filiformis</name>
    <name type="synonym">Flexibacter filiformis</name>
    <dbReference type="NCBI Taxonomy" id="104663"/>
    <lineage>
        <taxon>Bacteria</taxon>
        <taxon>Pseudomonadati</taxon>
        <taxon>Bacteroidota</taxon>
        <taxon>Chitinophagia</taxon>
        <taxon>Chitinophagales</taxon>
        <taxon>Chitinophagaceae</taxon>
        <taxon>Chitinophaga</taxon>
    </lineage>
</organism>
<accession>A0A1G7VXL0</accession>
<name>A0A1G7VXL0_CHIFI</name>
<feature type="binding site" evidence="9">
    <location>
        <position position="62"/>
    </location>
    <ligand>
        <name>substrate</name>
    </ligand>
</feature>
<evidence type="ECO:0000256" key="8">
    <source>
        <dbReference type="ARBA" id="ARBA00048141"/>
    </source>
</evidence>
<dbReference type="GO" id="GO:0042450">
    <property type="term" value="P:L-arginine biosynthetic process via ornithine"/>
    <property type="evidence" value="ECO:0007669"/>
    <property type="project" value="UniProtKB-UniRule"/>
</dbReference>
<keyword evidence="6 9" id="KW-0418">Kinase</keyword>
<comment type="catalytic activity">
    <reaction evidence="8 9">
        <text>N-acetyl-L-glutamate + ATP = N-acetyl-L-glutamyl 5-phosphate + ADP</text>
        <dbReference type="Rhea" id="RHEA:14629"/>
        <dbReference type="ChEBI" id="CHEBI:30616"/>
        <dbReference type="ChEBI" id="CHEBI:44337"/>
        <dbReference type="ChEBI" id="CHEBI:57936"/>
        <dbReference type="ChEBI" id="CHEBI:456216"/>
        <dbReference type="EC" id="2.7.2.8"/>
    </reaction>
</comment>
<gene>
    <name evidence="9" type="primary">argB</name>
    <name evidence="11" type="ORF">SAMN04488121_105337</name>
</gene>
<dbReference type="UniPathway" id="UPA00068">
    <property type="reaction ID" value="UER00107"/>
</dbReference>
<dbReference type="GO" id="GO:0005524">
    <property type="term" value="F:ATP binding"/>
    <property type="evidence" value="ECO:0007669"/>
    <property type="project" value="UniProtKB-UniRule"/>
</dbReference>
<dbReference type="EMBL" id="FNBN01000005">
    <property type="protein sequence ID" value="SDG64526.1"/>
    <property type="molecule type" value="Genomic_DNA"/>
</dbReference>
<dbReference type="InterPro" id="IPR037528">
    <property type="entry name" value="ArgB"/>
</dbReference>
<evidence type="ECO:0000259" key="10">
    <source>
        <dbReference type="Pfam" id="PF00696"/>
    </source>
</evidence>
<dbReference type="Gene3D" id="3.40.1160.10">
    <property type="entry name" value="Acetylglutamate kinase-like"/>
    <property type="match status" value="1"/>
</dbReference>
<dbReference type="HAMAP" id="MF_00082">
    <property type="entry name" value="ArgB"/>
    <property type="match status" value="1"/>
</dbReference>
<dbReference type="Proteomes" id="UP000199045">
    <property type="component" value="Unassembled WGS sequence"/>
</dbReference>
<evidence type="ECO:0000256" key="7">
    <source>
        <dbReference type="ARBA" id="ARBA00022840"/>
    </source>
</evidence>
<dbReference type="STRING" id="104663.SAMN04488121_105337"/>
<sequence>MIDLFVIKVGGNVIDNPKLLEEFLRNFAAIKGKKILIHGGGKIATRIGDKLGIESKYVNGRRITDAETIDVVTMVYGGLVNKQLVAKLQANGCNAIGMTGADANIIPAVKRPVKEIDYGFVGDINTADVQGASLKALLEAELVPVFAPLTHDGNGQMLNTNADTIASSLAIALSKFYNVRLIYCFEKKGVLHSPDDDNSVITLIDRMIYEELKADNVLTDGILPKLENAFAAIESGVAEVLIGHADDVQSNTTDTVAGTLIR</sequence>
<evidence type="ECO:0000256" key="6">
    <source>
        <dbReference type="ARBA" id="ARBA00022777"/>
    </source>
</evidence>
<dbReference type="SUPFAM" id="SSF53633">
    <property type="entry name" value="Carbamate kinase-like"/>
    <property type="match status" value="1"/>
</dbReference>
<dbReference type="Pfam" id="PF00696">
    <property type="entry name" value="AA_kinase"/>
    <property type="match status" value="1"/>
</dbReference>
<keyword evidence="9" id="KW-0963">Cytoplasm</keyword>
<evidence type="ECO:0000256" key="4">
    <source>
        <dbReference type="ARBA" id="ARBA00022679"/>
    </source>
</evidence>
<dbReference type="InterPro" id="IPR001048">
    <property type="entry name" value="Asp/Glu/Uridylate_kinase"/>
</dbReference>
<dbReference type="PANTHER" id="PTHR23342:SF0">
    <property type="entry name" value="N-ACETYLGLUTAMATE SYNTHASE, MITOCHONDRIAL"/>
    <property type="match status" value="1"/>
</dbReference>
<feature type="site" description="Transition state stabilizer" evidence="9">
    <location>
        <position position="225"/>
    </location>
</feature>
<comment type="function">
    <text evidence="9">Catalyzes the ATP-dependent phosphorylation of N-acetyl-L-glutamate.</text>
</comment>
<feature type="binding site" evidence="9">
    <location>
        <begin position="40"/>
        <end position="41"/>
    </location>
    <ligand>
        <name>substrate</name>
    </ligand>
</feature>
<keyword evidence="7 9" id="KW-0067">ATP-binding</keyword>
<protein>
    <recommendedName>
        <fullName evidence="9">Acetylglutamate kinase</fullName>
        <ecNumber evidence="9">2.7.2.8</ecNumber>
    </recommendedName>
    <alternativeName>
        <fullName evidence="9">N-acetyl-L-glutamate 5-phosphotransferase</fullName>
    </alternativeName>
    <alternativeName>
        <fullName evidence="9">NAG kinase</fullName>
        <shortName evidence="9">NAGK</shortName>
    </alternativeName>
</protein>
<dbReference type="PIRSF" id="PIRSF000728">
    <property type="entry name" value="NAGK"/>
    <property type="match status" value="1"/>
</dbReference>
<evidence type="ECO:0000256" key="1">
    <source>
        <dbReference type="ARBA" id="ARBA00004828"/>
    </source>
</evidence>
<evidence type="ECO:0000256" key="5">
    <source>
        <dbReference type="ARBA" id="ARBA00022741"/>
    </source>
</evidence>
<comment type="subcellular location">
    <subcellularLocation>
        <location evidence="9">Cytoplasm</location>
    </subcellularLocation>
</comment>
<dbReference type="EC" id="2.7.2.8" evidence="9"/>
<keyword evidence="3 9" id="KW-0028">Amino-acid biosynthesis</keyword>
<keyword evidence="2 9" id="KW-0055">Arginine biosynthesis</keyword>